<evidence type="ECO:0000313" key="2">
    <source>
        <dbReference type="Proteomes" id="UP001221898"/>
    </source>
</evidence>
<evidence type="ECO:0000313" key="1">
    <source>
        <dbReference type="EMBL" id="KAJ8383257.1"/>
    </source>
</evidence>
<accession>A0AAD7RG25</accession>
<dbReference type="AlphaFoldDB" id="A0AAD7RG25"/>
<proteinExistence type="predicted"/>
<reference evidence="1" key="1">
    <citation type="journal article" date="2023" name="Science">
        <title>Genome structures resolve the early diversification of teleost fishes.</title>
        <authorList>
            <person name="Parey E."/>
            <person name="Louis A."/>
            <person name="Montfort J."/>
            <person name="Bouchez O."/>
            <person name="Roques C."/>
            <person name="Iampietro C."/>
            <person name="Lluch J."/>
            <person name="Castinel A."/>
            <person name="Donnadieu C."/>
            <person name="Desvignes T."/>
            <person name="Floi Bucao C."/>
            <person name="Jouanno E."/>
            <person name="Wen M."/>
            <person name="Mejri S."/>
            <person name="Dirks R."/>
            <person name="Jansen H."/>
            <person name="Henkel C."/>
            <person name="Chen W.J."/>
            <person name="Zahm M."/>
            <person name="Cabau C."/>
            <person name="Klopp C."/>
            <person name="Thompson A.W."/>
            <person name="Robinson-Rechavi M."/>
            <person name="Braasch I."/>
            <person name="Lecointre G."/>
            <person name="Bobe J."/>
            <person name="Postlethwait J.H."/>
            <person name="Berthelot C."/>
            <person name="Roest Crollius H."/>
            <person name="Guiguen Y."/>
        </authorList>
    </citation>
    <scope>NUCLEOTIDE SEQUENCE</scope>
    <source>
        <strain evidence="1">NC1722</strain>
    </source>
</reference>
<organism evidence="1 2">
    <name type="scientific">Aldrovandia affinis</name>
    <dbReference type="NCBI Taxonomy" id="143900"/>
    <lineage>
        <taxon>Eukaryota</taxon>
        <taxon>Metazoa</taxon>
        <taxon>Chordata</taxon>
        <taxon>Craniata</taxon>
        <taxon>Vertebrata</taxon>
        <taxon>Euteleostomi</taxon>
        <taxon>Actinopterygii</taxon>
        <taxon>Neopterygii</taxon>
        <taxon>Teleostei</taxon>
        <taxon>Notacanthiformes</taxon>
        <taxon>Halosauridae</taxon>
        <taxon>Aldrovandia</taxon>
    </lineage>
</organism>
<comment type="caution">
    <text evidence="1">The sequence shown here is derived from an EMBL/GenBank/DDBJ whole genome shotgun (WGS) entry which is preliminary data.</text>
</comment>
<protein>
    <submittedName>
        <fullName evidence="1">Uncharacterized protein</fullName>
    </submittedName>
</protein>
<gene>
    <name evidence="1" type="ORF">AAFF_G00222700</name>
</gene>
<dbReference type="Proteomes" id="UP001221898">
    <property type="component" value="Unassembled WGS sequence"/>
</dbReference>
<sequence>MGEICLAQRLQPLFLVKAGPAGGGGVALCVYPLPPRWVYNGRYIQRRLPKPASVLVRPPSLPPHVFAVARFPADAFEDTGRPGGVAAGNGGVFDLSLAAALINHTRGPAAFKAPLSDSVYLL</sequence>
<name>A0AAD7RG25_9TELE</name>
<keyword evidence="2" id="KW-1185">Reference proteome</keyword>
<dbReference type="EMBL" id="JAINUG010000298">
    <property type="protein sequence ID" value="KAJ8383257.1"/>
    <property type="molecule type" value="Genomic_DNA"/>
</dbReference>